<keyword evidence="1" id="KW-1133">Transmembrane helix</keyword>
<accession>A0A0V0HWZ0</accession>
<evidence type="ECO:0000313" key="2">
    <source>
        <dbReference type="EMBL" id="JAP24853.1"/>
    </source>
</evidence>
<organism evidence="2">
    <name type="scientific">Solanum chacoense</name>
    <name type="common">Chaco potato</name>
    <dbReference type="NCBI Taxonomy" id="4108"/>
    <lineage>
        <taxon>Eukaryota</taxon>
        <taxon>Viridiplantae</taxon>
        <taxon>Streptophyta</taxon>
        <taxon>Embryophyta</taxon>
        <taxon>Tracheophyta</taxon>
        <taxon>Spermatophyta</taxon>
        <taxon>Magnoliopsida</taxon>
        <taxon>eudicotyledons</taxon>
        <taxon>Gunneridae</taxon>
        <taxon>Pentapetalae</taxon>
        <taxon>asterids</taxon>
        <taxon>lamiids</taxon>
        <taxon>Solanales</taxon>
        <taxon>Solanaceae</taxon>
        <taxon>Solanoideae</taxon>
        <taxon>Solaneae</taxon>
        <taxon>Solanum</taxon>
    </lineage>
</organism>
<protein>
    <submittedName>
        <fullName evidence="2">Putative ovule protein</fullName>
    </submittedName>
</protein>
<keyword evidence="1" id="KW-0812">Transmembrane</keyword>
<feature type="transmembrane region" description="Helical" evidence="1">
    <location>
        <begin position="85"/>
        <end position="105"/>
    </location>
</feature>
<evidence type="ECO:0000256" key="1">
    <source>
        <dbReference type="SAM" id="Phobius"/>
    </source>
</evidence>
<reference evidence="2" key="1">
    <citation type="submission" date="2015-12" db="EMBL/GenBank/DDBJ databases">
        <title>Gene expression during late stages of embryo sac development: a critical building block for successful pollen-pistil interactions.</title>
        <authorList>
            <person name="Liu Y."/>
            <person name="Joly V."/>
            <person name="Sabar M."/>
            <person name="Matton D.P."/>
        </authorList>
    </citation>
    <scope>NUCLEOTIDE SEQUENCE</scope>
</reference>
<sequence>MLMGQVICHEKKTIEGEQICLDFFVFSLELNQIVGIAKLNYHVYCSDASVISNLIMDPLGESCIDISRDVFPQLPQLMFFPKSSFGLILFISTITTRVWLCHVYFSNLFFPLS</sequence>
<name>A0A0V0HWZ0_SOLCH</name>
<proteinExistence type="predicted"/>
<keyword evidence="1" id="KW-0472">Membrane</keyword>
<dbReference type="AlphaFoldDB" id="A0A0V0HWZ0"/>
<dbReference type="EMBL" id="GEDG01013934">
    <property type="protein sequence ID" value="JAP24853.1"/>
    <property type="molecule type" value="Transcribed_RNA"/>
</dbReference>